<dbReference type="PANTHER" id="PTHR43530">
    <property type="entry name" value="QUEUINE TRNA-RIBOSYLTRANSFERASE CATALYTIC SUBUNIT 1"/>
    <property type="match status" value="1"/>
</dbReference>
<evidence type="ECO:0000313" key="5">
    <source>
        <dbReference type="Proteomes" id="UP001530377"/>
    </source>
</evidence>
<feature type="domain" description="tRNA-guanine(15) transglycosylase-like" evidence="3">
    <location>
        <begin position="260"/>
        <end position="527"/>
    </location>
</feature>
<evidence type="ECO:0000256" key="1">
    <source>
        <dbReference type="ARBA" id="ARBA00022833"/>
    </source>
</evidence>
<gene>
    <name evidence="4" type="ORF">ACHAXA_007626</name>
</gene>
<feature type="domain" description="tRNA-guanine(15) transglycosylase-like" evidence="3">
    <location>
        <begin position="105"/>
        <end position="217"/>
    </location>
</feature>
<accession>A0ABD3R7J4</accession>
<evidence type="ECO:0000256" key="2">
    <source>
        <dbReference type="SAM" id="MobiDB-lite"/>
    </source>
</evidence>
<organism evidence="4 5">
    <name type="scientific">Cyclostephanos tholiformis</name>
    <dbReference type="NCBI Taxonomy" id="382380"/>
    <lineage>
        <taxon>Eukaryota</taxon>
        <taxon>Sar</taxon>
        <taxon>Stramenopiles</taxon>
        <taxon>Ochrophyta</taxon>
        <taxon>Bacillariophyta</taxon>
        <taxon>Coscinodiscophyceae</taxon>
        <taxon>Thalassiosirophycidae</taxon>
        <taxon>Stephanodiscales</taxon>
        <taxon>Stephanodiscaceae</taxon>
        <taxon>Cyclostephanos</taxon>
    </lineage>
</organism>
<dbReference type="SUPFAM" id="SSF51713">
    <property type="entry name" value="tRNA-guanine transglycosylase"/>
    <property type="match status" value="1"/>
</dbReference>
<feature type="compositionally biased region" description="Basic and acidic residues" evidence="2">
    <location>
        <begin position="228"/>
        <end position="244"/>
    </location>
</feature>
<proteinExistence type="predicted"/>
<dbReference type="Proteomes" id="UP001530377">
    <property type="component" value="Unassembled WGS sequence"/>
</dbReference>
<dbReference type="InterPro" id="IPR002616">
    <property type="entry name" value="tRNA_ribo_trans-like"/>
</dbReference>
<keyword evidence="5" id="KW-1185">Reference proteome</keyword>
<dbReference type="EMBL" id="JALLPB020000519">
    <property type="protein sequence ID" value="KAL3808342.1"/>
    <property type="molecule type" value="Genomic_DNA"/>
</dbReference>
<feature type="region of interest" description="Disordered" evidence="2">
    <location>
        <begin position="41"/>
        <end position="78"/>
    </location>
</feature>
<dbReference type="Pfam" id="PF01702">
    <property type="entry name" value="TGT"/>
    <property type="match status" value="2"/>
</dbReference>
<evidence type="ECO:0000313" key="4">
    <source>
        <dbReference type="EMBL" id="KAL3808342.1"/>
    </source>
</evidence>
<dbReference type="PANTHER" id="PTHR43530:SF1">
    <property type="entry name" value="QUEUINE TRNA-RIBOSYLTRANSFERASE CATALYTIC SUBUNIT 1"/>
    <property type="match status" value="1"/>
</dbReference>
<dbReference type="AlphaFoldDB" id="A0ABD3R7J4"/>
<dbReference type="NCBIfam" id="TIGR00449">
    <property type="entry name" value="tgt_general"/>
    <property type="match status" value="2"/>
</dbReference>
<name>A0ABD3R7J4_9STRA</name>
<feature type="region of interest" description="Disordered" evidence="2">
    <location>
        <begin position="213"/>
        <end position="264"/>
    </location>
</feature>
<evidence type="ECO:0000259" key="3">
    <source>
        <dbReference type="Pfam" id="PF01702"/>
    </source>
</evidence>
<reference evidence="4 5" key="1">
    <citation type="submission" date="2024-10" db="EMBL/GenBank/DDBJ databases">
        <title>Updated reference genomes for cyclostephanoid diatoms.</title>
        <authorList>
            <person name="Roberts W.R."/>
            <person name="Alverson A.J."/>
        </authorList>
    </citation>
    <scope>NUCLEOTIDE SEQUENCE [LARGE SCALE GENOMIC DNA]</scope>
    <source>
        <strain evidence="4 5">AJA228-03</strain>
    </source>
</reference>
<dbReference type="Gene3D" id="3.20.20.105">
    <property type="entry name" value="Queuine tRNA-ribosyltransferase-like"/>
    <property type="match status" value="1"/>
</dbReference>
<keyword evidence="1" id="KW-0862">Zinc</keyword>
<dbReference type="InterPro" id="IPR036511">
    <property type="entry name" value="TGT-like_sf"/>
</dbReference>
<protein>
    <recommendedName>
        <fullName evidence="3">tRNA-guanine(15) transglycosylase-like domain-containing protein</fullName>
    </recommendedName>
</protein>
<comment type="caution">
    <text evidence="4">The sequence shown here is derived from an EMBL/GenBank/DDBJ whole genome shotgun (WGS) entry which is preliminary data.</text>
</comment>
<feature type="compositionally biased region" description="Low complexity" evidence="2">
    <location>
        <begin position="52"/>
        <end position="74"/>
    </location>
</feature>
<sequence>MSSSSASSLGPPATNPAYIAKEEDFLKLPEELANIDWSRPISWGKHSPYPPSSFSSADDVDDAMTTPTSLASTAPPLPIRPVNSPPNFRPPHPALDFHVHATSGRARYATLHLRHGPVSTPVFMPVGTKGTLKGLSTADVTRSEALDNRIILANTYHLALQPGTELIRWVGGGGGLHDFMGWDRNILTDSGGFQMVSLLKLAEITEEGVTFENPFKGVVGNDDDGVDDDGRTDDGRDRDDDASTSRKRPRLPPSSPTNASHSERMLLRPEDSIYHQNNIGSDIMMALDDVVSSVAVDPTRFRIATYRTLRWLDRCFHAHQRPNDQNLFPIVQGGLDTSPGGLRDICLAGFRLRDDKAPGYAIGGLAGGESKDDFWRVVDHCCRALPDMKPRYLMGVGYPLDLVVCTALGVDMYDCVYPTRTARFGVALVDGEAPGTLRLKGHDCASDYRVIMEGCGCAACRDSNVDDGGGYTRARLHAMLKNGNPLAVSLVTHHNLAYMMSLNRRMRAAIEGDAYGEFAISFVRKQYRGKENGGQEVPSWVKDALDAAGIKLHA</sequence>